<dbReference type="Proteomes" id="UP000006001">
    <property type="component" value="Unassembled WGS sequence"/>
</dbReference>
<dbReference type="EMBL" id="ACUX02000019">
    <property type="protein sequence ID" value="EEZ60597.1"/>
    <property type="molecule type" value="Genomic_DNA"/>
</dbReference>
<name>D0WJP9_SLAES</name>
<gene>
    <name evidence="1" type="ORF">HMPREF0762_02076</name>
</gene>
<dbReference type="STRING" id="649764.HMPREF0762_02076"/>
<comment type="caution">
    <text evidence="1">The sequence shown here is derived from an EMBL/GenBank/DDBJ whole genome shotgun (WGS) entry which is preliminary data.</text>
</comment>
<protein>
    <submittedName>
        <fullName evidence="1">Uncharacterized protein</fullName>
    </submittedName>
</protein>
<dbReference type="HOGENOM" id="CLU_3048057_0_0_11"/>
<evidence type="ECO:0000313" key="2">
    <source>
        <dbReference type="Proteomes" id="UP000006001"/>
    </source>
</evidence>
<dbReference type="AlphaFoldDB" id="D0WJP9"/>
<evidence type="ECO:0000313" key="1">
    <source>
        <dbReference type="EMBL" id="EEZ60597.1"/>
    </source>
</evidence>
<reference evidence="1" key="1">
    <citation type="submission" date="2009-10" db="EMBL/GenBank/DDBJ databases">
        <authorList>
            <person name="Weinstock G."/>
            <person name="Sodergren E."/>
            <person name="Clifton S."/>
            <person name="Fulton L."/>
            <person name="Fulton B."/>
            <person name="Courtney L."/>
            <person name="Fronick C."/>
            <person name="Harrison M."/>
            <person name="Strong C."/>
            <person name="Farmer C."/>
            <person name="Delahaunty K."/>
            <person name="Markovic C."/>
            <person name="Hall O."/>
            <person name="Minx P."/>
            <person name="Tomlinson C."/>
            <person name="Mitreva M."/>
            <person name="Nelson J."/>
            <person name="Hou S."/>
            <person name="Wollam A."/>
            <person name="Pepin K.H."/>
            <person name="Johnson M."/>
            <person name="Bhonagiri V."/>
            <person name="Nash W.E."/>
            <person name="Warren W."/>
            <person name="Chinwalla A."/>
            <person name="Mardis E.R."/>
            <person name="Wilson R.K."/>
        </authorList>
    </citation>
    <scope>NUCLEOTIDE SEQUENCE [LARGE SCALE GENOMIC DNA]</scope>
    <source>
        <strain evidence="1">ATCC 700122</strain>
    </source>
</reference>
<accession>D0WJP9</accession>
<organism evidence="1 2">
    <name type="scientific">Slackia exigua (strain ATCC 700122 / DSM 15923 / CIP 105133 / JCM 11022 / KCTC 5966 / S-7)</name>
    <dbReference type="NCBI Taxonomy" id="649764"/>
    <lineage>
        <taxon>Bacteria</taxon>
        <taxon>Bacillati</taxon>
        <taxon>Actinomycetota</taxon>
        <taxon>Coriobacteriia</taxon>
        <taxon>Eggerthellales</taxon>
        <taxon>Eggerthellaceae</taxon>
        <taxon>Slackia</taxon>
    </lineage>
</organism>
<proteinExistence type="predicted"/>
<sequence>MNARSLTAALFGGETKHARRAESSSCRISLIDSFERFGPDARKEAADSSAASFD</sequence>
<keyword evidence="2" id="KW-1185">Reference proteome</keyword>